<sequence>MRYVQLCERFIIHEFPAAEIAVVGGSTARGDRTPSSDIDLLIVGDDLFADDATGLAATYGFEGEVFEVFAYTHDGYSEWARDGISQYRPVIVHMLLEGREVRGGEALAALRDRWRESLADGPIVGEHELATRRYAITDLLDDLRDAVDDLERHVIAWSLFEKLAELMLLVDGRWIGTGKYLPRRLRELSPTRADLLASPLLAGDVAAFAARVDEELSRAGGRLHAGFVR</sequence>
<dbReference type="AlphaFoldDB" id="A0A3S4BGM4"/>
<evidence type="ECO:0000259" key="1">
    <source>
        <dbReference type="Pfam" id="PF01909"/>
    </source>
</evidence>
<evidence type="ECO:0000313" key="2">
    <source>
        <dbReference type="EMBL" id="RWZ49639.1"/>
    </source>
</evidence>
<keyword evidence="3" id="KW-1185">Reference proteome</keyword>
<dbReference type="GO" id="GO:0016779">
    <property type="term" value="F:nucleotidyltransferase activity"/>
    <property type="evidence" value="ECO:0007669"/>
    <property type="project" value="InterPro"/>
</dbReference>
<accession>A0A3S4BGM4</accession>
<dbReference type="Proteomes" id="UP000288547">
    <property type="component" value="Unassembled WGS sequence"/>
</dbReference>
<feature type="domain" description="Polymerase nucleotidyl transferase" evidence="1">
    <location>
        <begin position="21"/>
        <end position="49"/>
    </location>
</feature>
<protein>
    <recommendedName>
        <fullName evidence="1">Polymerase nucleotidyl transferase domain-containing protein</fullName>
    </recommendedName>
</protein>
<dbReference type="Gene3D" id="3.30.460.10">
    <property type="entry name" value="Beta Polymerase, domain 2"/>
    <property type="match status" value="1"/>
</dbReference>
<gene>
    <name evidence="2" type="ORF">ELQ90_12845</name>
</gene>
<dbReference type="OrthoDB" id="43980at2"/>
<dbReference type="CDD" id="cd05403">
    <property type="entry name" value="NT_KNTase_like"/>
    <property type="match status" value="1"/>
</dbReference>
<dbReference type="InterPro" id="IPR002934">
    <property type="entry name" value="Polymerase_NTP_transf_dom"/>
</dbReference>
<proteinExistence type="predicted"/>
<dbReference type="SUPFAM" id="SSF81301">
    <property type="entry name" value="Nucleotidyltransferase"/>
    <property type="match status" value="1"/>
</dbReference>
<comment type="caution">
    <text evidence="2">The sequence shown here is derived from an EMBL/GenBank/DDBJ whole genome shotgun (WGS) entry which is preliminary data.</text>
</comment>
<name>A0A3S4BGM4_9MICO</name>
<reference evidence="2 3" key="1">
    <citation type="submission" date="2018-12" db="EMBL/GenBank/DDBJ databases">
        <authorList>
            <person name="Li F."/>
        </authorList>
    </citation>
    <scope>NUCLEOTIDE SEQUENCE [LARGE SCALE GENOMIC DNA]</scope>
    <source>
        <strain evidence="2 3">11W25H-1</strain>
    </source>
</reference>
<organism evidence="2 3">
    <name type="scientific">Labedella phragmitis</name>
    <dbReference type="NCBI Taxonomy" id="2498849"/>
    <lineage>
        <taxon>Bacteria</taxon>
        <taxon>Bacillati</taxon>
        <taxon>Actinomycetota</taxon>
        <taxon>Actinomycetes</taxon>
        <taxon>Micrococcales</taxon>
        <taxon>Microbacteriaceae</taxon>
        <taxon>Labedella</taxon>
    </lineage>
</organism>
<dbReference type="RefSeq" id="WP_128495686.1">
    <property type="nucleotide sequence ID" value="NZ_RZNB01000005.1"/>
</dbReference>
<evidence type="ECO:0000313" key="3">
    <source>
        <dbReference type="Proteomes" id="UP000288547"/>
    </source>
</evidence>
<dbReference type="Pfam" id="PF01909">
    <property type="entry name" value="NTP_transf_2"/>
    <property type="match status" value="1"/>
</dbReference>
<dbReference type="InterPro" id="IPR043519">
    <property type="entry name" value="NT_sf"/>
</dbReference>
<dbReference type="EMBL" id="RZNB01000005">
    <property type="protein sequence ID" value="RWZ49639.1"/>
    <property type="molecule type" value="Genomic_DNA"/>
</dbReference>